<evidence type="ECO:0000256" key="1">
    <source>
        <dbReference type="SAM" id="SignalP"/>
    </source>
</evidence>
<feature type="chain" id="PRO_5012057359" evidence="1">
    <location>
        <begin position="31"/>
        <end position="437"/>
    </location>
</feature>
<gene>
    <name evidence="2" type="ORF">CEK71_12225</name>
</gene>
<dbReference type="SUPFAM" id="SSF56300">
    <property type="entry name" value="Metallo-dependent phosphatases"/>
    <property type="match status" value="1"/>
</dbReference>
<name>A0A1Z4BZU0_9GAMM</name>
<evidence type="ECO:0000313" key="2">
    <source>
        <dbReference type="EMBL" id="ASF46780.1"/>
    </source>
</evidence>
<evidence type="ECO:0000313" key="3">
    <source>
        <dbReference type="Proteomes" id="UP000197019"/>
    </source>
</evidence>
<organism evidence="2 3">
    <name type="scientific">Methylovulum psychrotolerans</name>
    <dbReference type="NCBI Taxonomy" id="1704499"/>
    <lineage>
        <taxon>Bacteria</taxon>
        <taxon>Pseudomonadati</taxon>
        <taxon>Pseudomonadota</taxon>
        <taxon>Gammaproteobacteria</taxon>
        <taxon>Methylococcales</taxon>
        <taxon>Methylococcaceae</taxon>
        <taxon>Methylovulum</taxon>
    </lineage>
</organism>
<feature type="signal peptide" evidence="1">
    <location>
        <begin position="1"/>
        <end position="30"/>
    </location>
</feature>
<reference evidence="2 3" key="1">
    <citation type="submission" date="2017-06" db="EMBL/GenBank/DDBJ databases">
        <title>Genome Sequencing of the methanotroph Methylovulum psychrotolerants str. HV10-M2 isolated from a high-altitude environment.</title>
        <authorList>
            <person name="Mateos-Rivera A."/>
        </authorList>
    </citation>
    <scope>NUCLEOTIDE SEQUENCE [LARGE SCALE GENOMIC DNA]</scope>
    <source>
        <strain evidence="2 3">HV10_M2</strain>
    </source>
</reference>
<accession>A0A1Z4BZU0</accession>
<dbReference type="RefSeq" id="WP_088619652.1">
    <property type="nucleotide sequence ID" value="NZ_CP022129.1"/>
</dbReference>
<keyword evidence="3" id="KW-1185">Reference proteome</keyword>
<dbReference type="EMBL" id="CP022129">
    <property type="protein sequence ID" value="ASF46780.1"/>
    <property type="molecule type" value="Genomic_DNA"/>
</dbReference>
<proteinExistence type="predicted"/>
<dbReference type="Gene3D" id="3.60.21.10">
    <property type="match status" value="1"/>
</dbReference>
<sequence length="437" mass="47073">MITPKLFAPALKTLSAALFTALLVSAPAHAASNPVVLSFSTVGDSRQDPVNLDPSVKNASLVGQGYCQTPSGTGITPNPGLSGQDCKWLQNSKAWARILSAIQAQKTNLMFFNGDMIMGYGKAGVPVARTSNGVGEAAITSPTVTDVANSDLMQFYKQYGFWRGMIANLMETGTYVVPVPGNHEVQCKRCGKSAQAENETAWKDNMGDLIMDGNRLTKLGLTVTNFNPYNNPYYDPATLATTPAPYAVNPDGVTTDQSQLTYSFDIGTSHFAVINTDAVGKDGYAPNAWLENDFSAAKARGAAHFFAFGHKPAFFYNYLGSAPSSTSSLNDKDSAAAHVFWDIMVKYQATYFCGHEHIYSLQKINGFSQAGSAYQVLVGSGGSPFETSVATGNPKDRMYSWAKISILQDGKVYMNTYGFDDTMVDPVVRLDSSIRLP</sequence>
<keyword evidence="1" id="KW-0732">Signal</keyword>
<dbReference type="AlphaFoldDB" id="A0A1Z4BZU0"/>
<dbReference type="Proteomes" id="UP000197019">
    <property type="component" value="Chromosome"/>
</dbReference>
<dbReference type="KEGG" id="mpsy:CEK71_12225"/>
<dbReference type="OrthoDB" id="9809781at2"/>
<dbReference type="InterPro" id="IPR029052">
    <property type="entry name" value="Metallo-depent_PP-like"/>
</dbReference>
<protein>
    <submittedName>
        <fullName evidence="2">Uncharacterized protein</fullName>
    </submittedName>
</protein>